<keyword evidence="2" id="KW-1185">Reference proteome</keyword>
<reference evidence="1" key="1">
    <citation type="journal article" date="2019" name="bioRxiv">
        <title>The Genome of the Zebra Mussel, Dreissena polymorpha: A Resource for Invasive Species Research.</title>
        <authorList>
            <person name="McCartney M.A."/>
            <person name="Auch B."/>
            <person name="Kono T."/>
            <person name="Mallez S."/>
            <person name="Zhang Y."/>
            <person name="Obille A."/>
            <person name="Becker A."/>
            <person name="Abrahante J.E."/>
            <person name="Garbe J."/>
            <person name="Badalamenti J.P."/>
            <person name="Herman A."/>
            <person name="Mangelson H."/>
            <person name="Liachko I."/>
            <person name="Sullivan S."/>
            <person name="Sone E.D."/>
            <person name="Koren S."/>
            <person name="Silverstein K.A.T."/>
            <person name="Beckman K.B."/>
            <person name="Gohl D.M."/>
        </authorList>
    </citation>
    <scope>NUCLEOTIDE SEQUENCE</scope>
    <source>
        <strain evidence="1">Duluth1</strain>
        <tissue evidence="1">Whole animal</tissue>
    </source>
</reference>
<protein>
    <submittedName>
        <fullName evidence="1">Uncharacterized protein</fullName>
    </submittedName>
</protein>
<evidence type="ECO:0000313" key="1">
    <source>
        <dbReference type="EMBL" id="KAH3832078.1"/>
    </source>
</evidence>
<dbReference type="AlphaFoldDB" id="A0A9D4HDN3"/>
<organism evidence="1 2">
    <name type="scientific">Dreissena polymorpha</name>
    <name type="common">Zebra mussel</name>
    <name type="synonym">Mytilus polymorpha</name>
    <dbReference type="NCBI Taxonomy" id="45954"/>
    <lineage>
        <taxon>Eukaryota</taxon>
        <taxon>Metazoa</taxon>
        <taxon>Spiralia</taxon>
        <taxon>Lophotrochozoa</taxon>
        <taxon>Mollusca</taxon>
        <taxon>Bivalvia</taxon>
        <taxon>Autobranchia</taxon>
        <taxon>Heteroconchia</taxon>
        <taxon>Euheterodonta</taxon>
        <taxon>Imparidentia</taxon>
        <taxon>Neoheterodontei</taxon>
        <taxon>Myida</taxon>
        <taxon>Dreissenoidea</taxon>
        <taxon>Dreissenidae</taxon>
        <taxon>Dreissena</taxon>
    </lineage>
</organism>
<sequence length="61" mass="6963">MTDYLVLSQAKQDNLRKQTLADPTLRIVIDQIRNGWSNTPPEAKPYVSVRDELSCENGIIF</sequence>
<gene>
    <name evidence="1" type="ORF">DPMN_105354</name>
</gene>
<dbReference type="EMBL" id="JAIWYP010000004">
    <property type="protein sequence ID" value="KAH3832078.1"/>
    <property type="molecule type" value="Genomic_DNA"/>
</dbReference>
<accession>A0A9D4HDN3</accession>
<comment type="caution">
    <text evidence="1">The sequence shown here is derived from an EMBL/GenBank/DDBJ whole genome shotgun (WGS) entry which is preliminary data.</text>
</comment>
<name>A0A9D4HDN3_DREPO</name>
<proteinExistence type="predicted"/>
<dbReference type="Proteomes" id="UP000828390">
    <property type="component" value="Unassembled WGS sequence"/>
</dbReference>
<evidence type="ECO:0000313" key="2">
    <source>
        <dbReference type="Proteomes" id="UP000828390"/>
    </source>
</evidence>
<reference evidence="1" key="2">
    <citation type="submission" date="2020-11" db="EMBL/GenBank/DDBJ databases">
        <authorList>
            <person name="McCartney M.A."/>
            <person name="Auch B."/>
            <person name="Kono T."/>
            <person name="Mallez S."/>
            <person name="Becker A."/>
            <person name="Gohl D.M."/>
            <person name="Silverstein K.A.T."/>
            <person name="Koren S."/>
            <person name="Bechman K.B."/>
            <person name="Herman A."/>
            <person name="Abrahante J.E."/>
            <person name="Garbe J."/>
        </authorList>
    </citation>
    <scope>NUCLEOTIDE SEQUENCE</scope>
    <source>
        <strain evidence="1">Duluth1</strain>
        <tissue evidence="1">Whole animal</tissue>
    </source>
</reference>